<dbReference type="Proteomes" id="UP000673691">
    <property type="component" value="Unassembled WGS sequence"/>
</dbReference>
<feature type="region of interest" description="Disordered" evidence="2">
    <location>
        <begin position="1"/>
        <end position="34"/>
    </location>
</feature>
<dbReference type="EMBL" id="JAEFCI010012141">
    <property type="protein sequence ID" value="KAG5456183.1"/>
    <property type="molecule type" value="Genomic_DNA"/>
</dbReference>
<dbReference type="Gene3D" id="1.25.40.10">
    <property type="entry name" value="Tetratricopeptide repeat domain"/>
    <property type="match status" value="1"/>
</dbReference>
<evidence type="ECO:0000256" key="1">
    <source>
        <dbReference type="ARBA" id="ARBA00022737"/>
    </source>
</evidence>
<dbReference type="Pfam" id="PF08238">
    <property type="entry name" value="Sel1"/>
    <property type="match status" value="2"/>
</dbReference>
<evidence type="ECO:0000313" key="4">
    <source>
        <dbReference type="Proteomes" id="UP000673691"/>
    </source>
</evidence>
<keyword evidence="1" id="KW-0677">Repeat</keyword>
<protein>
    <recommendedName>
        <fullName evidence="5">HCP-like protein</fullName>
    </recommendedName>
</protein>
<dbReference type="InterPro" id="IPR011990">
    <property type="entry name" value="TPR-like_helical_dom_sf"/>
</dbReference>
<dbReference type="SMART" id="SM00671">
    <property type="entry name" value="SEL1"/>
    <property type="match status" value="2"/>
</dbReference>
<evidence type="ECO:0000313" key="3">
    <source>
        <dbReference type="EMBL" id="KAG5456183.1"/>
    </source>
</evidence>
<keyword evidence="4" id="KW-1185">Reference proteome</keyword>
<dbReference type="SUPFAM" id="SSF81901">
    <property type="entry name" value="HCP-like"/>
    <property type="match status" value="1"/>
</dbReference>
<dbReference type="InterPro" id="IPR006597">
    <property type="entry name" value="Sel1-like"/>
</dbReference>
<proteinExistence type="predicted"/>
<gene>
    <name evidence="3" type="ORF">BJ554DRAFT_4141</name>
</gene>
<accession>A0A8H7ZNF4</accession>
<evidence type="ECO:0008006" key="5">
    <source>
        <dbReference type="Google" id="ProtNLM"/>
    </source>
</evidence>
<dbReference type="PANTHER" id="PTHR46430">
    <property type="entry name" value="PROTEIN SKT5-RELATED"/>
    <property type="match status" value="1"/>
</dbReference>
<dbReference type="AlphaFoldDB" id="A0A8H7ZNF4"/>
<evidence type="ECO:0000256" key="2">
    <source>
        <dbReference type="SAM" id="MobiDB-lite"/>
    </source>
</evidence>
<organism evidence="3 4">
    <name type="scientific">Olpidium bornovanus</name>
    <dbReference type="NCBI Taxonomy" id="278681"/>
    <lineage>
        <taxon>Eukaryota</taxon>
        <taxon>Fungi</taxon>
        <taxon>Fungi incertae sedis</taxon>
        <taxon>Olpidiomycota</taxon>
        <taxon>Olpidiomycotina</taxon>
        <taxon>Olpidiomycetes</taxon>
        <taxon>Olpidiales</taxon>
        <taxon>Olpidiaceae</taxon>
        <taxon>Olpidium</taxon>
    </lineage>
</organism>
<dbReference type="InterPro" id="IPR051726">
    <property type="entry name" value="Chitin_Synth_Reg"/>
</dbReference>
<name>A0A8H7ZNF4_9FUNG</name>
<reference evidence="3 4" key="1">
    <citation type="journal article" name="Sci. Rep.">
        <title>Genome-scale phylogenetic analyses confirm Olpidium as the closest living zoosporic fungus to the non-flagellated, terrestrial fungi.</title>
        <authorList>
            <person name="Chang Y."/>
            <person name="Rochon D."/>
            <person name="Sekimoto S."/>
            <person name="Wang Y."/>
            <person name="Chovatia M."/>
            <person name="Sandor L."/>
            <person name="Salamov A."/>
            <person name="Grigoriev I.V."/>
            <person name="Stajich J.E."/>
            <person name="Spatafora J.W."/>
        </authorList>
    </citation>
    <scope>NUCLEOTIDE SEQUENCE [LARGE SCALE GENOMIC DNA]</scope>
    <source>
        <strain evidence="3">S191</strain>
    </source>
</reference>
<comment type="caution">
    <text evidence="3">The sequence shown here is derived from an EMBL/GenBank/DDBJ whole genome shotgun (WGS) entry which is preliminary data.</text>
</comment>
<dbReference type="OrthoDB" id="272077at2759"/>
<sequence>MSAASALPLPEPQPSAAAQATQESIEEHRKAAKQSNDPLLQFEFAKFLIEVAATAPDSVPDDPKASRKYKEGLLSEGLKWIKRLASQGIGLGRTAYPEAQFFLANCYGNGSLGLPVDHDKAFTLYVQASKQSHASATYRTAVCYELGAGTKRDHARAVQFYRKAAALGDTAAMYKFGMVCVFERPGGLARPRPLPLRPPPR</sequence>